<feature type="domain" description="Solute-binding protein family 5" evidence="5">
    <location>
        <begin position="113"/>
        <end position="526"/>
    </location>
</feature>
<feature type="signal peptide" evidence="4">
    <location>
        <begin position="1"/>
        <end position="19"/>
    </location>
</feature>
<evidence type="ECO:0000256" key="1">
    <source>
        <dbReference type="ARBA" id="ARBA00005695"/>
    </source>
</evidence>
<evidence type="ECO:0000313" key="7">
    <source>
        <dbReference type="Proteomes" id="UP000277766"/>
    </source>
</evidence>
<dbReference type="GO" id="GO:0042597">
    <property type="term" value="C:periplasmic space"/>
    <property type="evidence" value="ECO:0007669"/>
    <property type="project" value="UniProtKB-ARBA"/>
</dbReference>
<dbReference type="AlphaFoldDB" id="A0A431W642"/>
<evidence type="ECO:0000256" key="3">
    <source>
        <dbReference type="SAM" id="MobiDB-lite"/>
    </source>
</evidence>
<evidence type="ECO:0000256" key="2">
    <source>
        <dbReference type="ARBA" id="ARBA00022729"/>
    </source>
</evidence>
<feature type="region of interest" description="Disordered" evidence="3">
    <location>
        <begin position="23"/>
        <end position="67"/>
    </location>
</feature>
<name>A0A431W642_9DEIO</name>
<dbReference type="GO" id="GO:0015833">
    <property type="term" value="P:peptide transport"/>
    <property type="evidence" value="ECO:0007669"/>
    <property type="project" value="TreeGrafter"/>
</dbReference>
<dbReference type="InterPro" id="IPR000914">
    <property type="entry name" value="SBP_5_dom"/>
</dbReference>
<protein>
    <submittedName>
        <fullName evidence="6">ABC transporter substrate-binding protein</fullName>
    </submittedName>
</protein>
<dbReference type="Pfam" id="PF00496">
    <property type="entry name" value="SBP_bac_5"/>
    <property type="match status" value="1"/>
</dbReference>
<dbReference type="Gene3D" id="3.40.190.10">
    <property type="entry name" value="Periplasmic binding protein-like II"/>
    <property type="match status" value="1"/>
</dbReference>
<evidence type="ECO:0000259" key="5">
    <source>
        <dbReference type="Pfam" id="PF00496"/>
    </source>
</evidence>
<dbReference type="OrthoDB" id="9796817at2"/>
<dbReference type="GO" id="GO:0043190">
    <property type="term" value="C:ATP-binding cassette (ABC) transporter complex"/>
    <property type="evidence" value="ECO:0007669"/>
    <property type="project" value="InterPro"/>
</dbReference>
<evidence type="ECO:0000256" key="4">
    <source>
        <dbReference type="SAM" id="SignalP"/>
    </source>
</evidence>
<dbReference type="RefSeq" id="WP_126350919.1">
    <property type="nucleotide sequence ID" value="NZ_RXPE01000001.1"/>
</dbReference>
<dbReference type="Proteomes" id="UP000277766">
    <property type="component" value="Unassembled WGS sequence"/>
</dbReference>
<reference evidence="6 7" key="1">
    <citation type="submission" date="2018-12" db="EMBL/GenBank/DDBJ databases">
        <title>Deinococcus radiophilus ATCC 27603 genome sequencing and assembly.</title>
        <authorList>
            <person name="Maclea K.S."/>
            <person name="Maynard C.R."/>
        </authorList>
    </citation>
    <scope>NUCLEOTIDE SEQUENCE [LARGE SCALE GENOMIC DNA]</scope>
    <source>
        <strain evidence="6 7">ATCC 27603</strain>
    </source>
</reference>
<evidence type="ECO:0000313" key="6">
    <source>
        <dbReference type="EMBL" id="RTR30891.1"/>
    </source>
</evidence>
<dbReference type="PROSITE" id="PS51257">
    <property type="entry name" value="PROKAR_LIPOPROTEIN"/>
    <property type="match status" value="1"/>
</dbReference>
<dbReference type="PANTHER" id="PTHR30290">
    <property type="entry name" value="PERIPLASMIC BINDING COMPONENT OF ABC TRANSPORTER"/>
    <property type="match status" value="1"/>
</dbReference>
<keyword evidence="7" id="KW-1185">Reference proteome</keyword>
<dbReference type="SUPFAM" id="SSF53850">
    <property type="entry name" value="Periplasmic binding protein-like II"/>
    <property type="match status" value="1"/>
</dbReference>
<proteinExistence type="inferred from homology"/>
<gene>
    <name evidence="6" type="ORF">EJ104_01175</name>
</gene>
<feature type="compositionally biased region" description="Low complexity" evidence="3">
    <location>
        <begin position="23"/>
        <end position="57"/>
    </location>
</feature>
<dbReference type="Gene3D" id="3.10.105.10">
    <property type="entry name" value="Dipeptide-binding Protein, Domain 3"/>
    <property type="match status" value="1"/>
</dbReference>
<organism evidence="6 7">
    <name type="scientific">Deinococcus radiophilus</name>
    <dbReference type="NCBI Taxonomy" id="32062"/>
    <lineage>
        <taxon>Bacteria</taxon>
        <taxon>Thermotogati</taxon>
        <taxon>Deinococcota</taxon>
        <taxon>Deinococci</taxon>
        <taxon>Deinococcales</taxon>
        <taxon>Deinococcaceae</taxon>
        <taxon>Deinococcus</taxon>
    </lineage>
</organism>
<dbReference type="PIRSF" id="PIRSF002741">
    <property type="entry name" value="MppA"/>
    <property type="match status" value="1"/>
</dbReference>
<accession>A0A431W642</accession>
<dbReference type="CDD" id="cd08512">
    <property type="entry name" value="PBP2_NikA_DppA_OppA_like_7"/>
    <property type="match status" value="1"/>
</dbReference>
<dbReference type="InterPro" id="IPR039424">
    <property type="entry name" value="SBP_5"/>
</dbReference>
<dbReference type="PROSITE" id="PS01040">
    <property type="entry name" value="SBP_BACTERIAL_5"/>
    <property type="match status" value="1"/>
</dbReference>
<feature type="chain" id="PRO_5019417296" evidence="4">
    <location>
        <begin position="20"/>
        <end position="610"/>
    </location>
</feature>
<sequence length="610" mass="66737">MKKSAILLTTLALMLAACNDTTTTDTTTEAGEATTETTETTTETTESTTEGAAEGTTAAGGGSKTGKDTLVIQESADIPTLDPGTTYDTQSGLFVKNMYETLLTYSGTSLTELEGVLATEWEGNEDGTEYRFTLRENVPFHSGNIMTCADAEYTFQRNLVTNTADSGNWFIAESLLGTGANANDDDTITWERIDNAVQCDGETLVFTLPKADPAFLSKLAYYGQAIVDSQHAIEIGEWDGTGDTWKDAVGVDITGSPLAQDPSGTGAYRLVSNDANTISMEAFEDYWGGAPSIKNVVRQLVPEESSRIQAFLSGDADLVEFPSREVVETQVAGQPGVEIYDNITNLGAYGFTMNQQLEGSTNIGSGTWGDGIPTNFFQDENMRKCFVYAFDAPTYIAQVQRGKGEQLNVLLPKSFLGYDDSIEPQQFDLAQAEEFCQAAHDGAAWENGFTLNAAYREGSKSMQTALEILKQNIEAMNPKFKVNLVGKQWSDIIDATNKEAMVYVGWAPDYADPDNFIHTFYHTDGYYAPRGGLSDPELDALIDEARSTIDEDRRVELYSQIAQYTKDKAYFIHIPTGLGINAYHTNLEGYGAEFDNPLFGTYWKDMSKTQ</sequence>
<dbReference type="InterPro" id="IPR023765">
    <property type="entry name" value="SBP_5_CS"/>
</dbReference>
<comment type="caution">
    <text evidence="6">The sequence shown here is derived from an EMBL/GenBank/DDBJ whole genome shotgun (WGS) entry which is preliminary data.</text>
</comment>
<dbReference type="InterPro" id="IPR030678">
    <property type="entry name" value="Peptide/Ni-bd"/>
</dbReference>
<dbReference type="EMBL" id="RXPE01000001">
    <property type="protein sequence ID" value="RTR30891.1"/>
    <property type="molecule type" value="Genomic_DNA"/>
</dbReference>
<comment type="similarity">
    <text evidence="1">Belongs to the bacterial solute-binding protein 5 family.</text>
</comment>
<keyword evidence="2 4" id="KW-0732">Signal</keyword>
<dbReference type="GO" id="GO:1904680">
    <property type="term" value="F:peptide transmembrane transporter activity"/>
    <property type="evidence" value="ECO:0007669"/>
    <property type="project" value="TreeGrafter"/>
</dbReference>
<dbReference type="PANTHER" id="PTHR30290:SF34">
    <property type="entry name" value="ABC TRANSPORTER, PERIPLASMIC OLIGO-PEPTIDE BINDING PROTEIN, PUTATIVE-RELATED"/>
    <property type="match status" value="1"/>
</dbReference>